<dbReference type="GO" id="GO:0003677">
    <property type="term" value="F:DNA binding"/>
    <property type="evidence" value="ECO:0007669"/>
    <property type="project" value="InterPro"/>
</dbReference>
<evidence type="ECO:0000259" key="2">
    <source>
        <dbReference type="SMART" id="SM00343"/>
    </source>
</evidence>
<proteinExistence type="predicted"/>
<dbReference type="STRING" id="10195.A0A3M7RFC6"/>
<dbReference type="PANTHER" id="PTHR33273:SF4">
    <property type="entry name" value="ENDONUCLEASE_EXONUCLEASE_PHOSPHATASE DOMAIN-CONTAINING PROTEIN"/>
    <property type="match status" value="1"/>
</dbReference>
<dbReference type="SUPFAM" id="SSF56219">
    <property type="entry name" value="DNase I-like"/>
    <property type="match status" value="1"/>
</dbReference>
<dbReference type="SUPFAM" id="SSF57756">
    <property type="entry name" value="Retrovirus zinc finger-like domains"/>
    <property type="match status" value="1"/>
</dbReference>
<evidence type="ECO:0000256" key="1">
    <source>
        <dbReference type="SAM" id="Coils"/>
    </source>
</evidence>
<comment type="caution">
    <text evidence="3">The sequence shown here is derived from an EMBL/GenBank/DDBJ whole genome shotgun (WGS) entry which is preliminary data.</text>
</comment>
<feature type="domain" description="CCHC-type" evidence="2">
    <location>
        <begin position="215"/>
        <end position="230"/>
    </location>
</feature>
<dbReference type="GO" id="GO:0008270">
    <property type="term" value="F:zinc ion binding"/>
    <property type="evidence" value="ECO:0007669"/>
    <property type="project" value="InterPro"/>
</dbReference>
<name>A0A3M7RFC6_BRAPC</name>
<dbReference type="Proteomes" id="UP000276133">
    <property type="component" value="Unassembled WGS sequence"/>
</dbReference>
<keyword evidence="3" id="KW-0548">Nucleotidyltransferase</keyword>
<dbReference type="GO" id="GO:0004519">
    <property type="term" value="F:endonuclease activity"/>
    <property type="evidence" value="ECO:0007669"/>
    <property type="project" value="InterPro"/>
</dbReference>
<protein>
    <submittedName>
        <fullName evidence="3">RNA-directed DNA polymerase from mobile element jockey-like</fullName>
    </submittedName>
</protein>
<dbReference type="AlphaFoldDB" id="A0A3M7RFC6"/>
<keyword evidence="3" id="KW-0808">Transferase</keyword>
<gene>
    <name evidence="3" type="ORF">BpHYR1_042392</name>
</gene>
<dbReference type="Pfam" id="PF14529">
    <property type="entry name" value="Exo_endo_phos_2"/>
    <property type="match status" value="1"/>
</dbReference>
<dbReference type="PROSITE" id="PS00726">
    <property type="entry name" value="AP_NUCLEASE_F1_1"/>
    <property type="match status" value="1"/>
</dbReference>
<dbReference type="GO" id="GO:0003964">
    <property type="term" value="F:RNA-directed DNA polymerase activity"/>
    <property type="evidence" value="ECO:0007669"/>
    <property type="project" value="UniProtKB-KW"/>
</dbReference>
<dbReference type="Gene3D" id="3.60.10.10">
    <property type="entry name" value="Endonuclease/exonuclease/phosphatase"/>
    <property type="match status" value="1"/>
</dbReference>
<evidence type="ECO:0000313" key="3">
    <source>
        <dbReference type="EMBL" id="RNA22217.1"/>
    </source>
</evidence>
<evidence type="ECO:0000313" key="4">
    <source>
        <dbReference type="Proteomes" id="UP000276133"/>
    </source>
</evidence>
<accession>A0A3M7RFC6</accession>
<dbReference type="InterPro" id="IPR036691">
    <property type="entry name" value="Endo/exonu/phosph_ase_sf"/>
</dbReference>
<dbReference type="EMBL" id="REGN01003514">
    <property type="protein sequence ID" value="RNA22217.1"/>
    <property type="molecule type" value="Genomic_DNA"/>
</dbReference>
<feature type="domain" description="CCHC-type" evidence="2">
    <location>
        <begin position="198"/>
        <end position="214"/>
    </location>
</feature>
<dbReference type="GO" id="GO:0006281">
    <property type="term" value="P:DNA repair"/>
    <property type="evidence" value="ECO:0007669"/>
    <property type="project" value="InterPro"/>
</dbReference>
<keyword evidence="3" id="KW-0695">RNA-directed DNA polymerase</keyword>
<organism evidence="3 4">
    <name type="scientific">Brachionus plicatilis</name>
    <name type="common">Marine rotifer</name>
    <name type="synonym">Brachionus muelleri</name>
    <dbReference type="NCBI Taxonomy" id="10195"/>
    <lineage>
        <taxon>Eukaryota</taxon>
        <taxon>Metazoa</taxon>
        <taxon>Spiralia</taxon>
        <taxon>Gnathifera</taxon>
        <taxon>Rotifera</taxon>
        <taxon>Eurotatoria</taxon>
        <taxon>Monogononta</taxon>
        <taxon>Pseudotrocha</taxon>
        <taxon>Ploima</taxon>
        <taxon>Brachionidae</taxon>
        <taxon>Brachionus</taxon>
    </lineage>
</organism>
<dbReference type="InterPro" id="IPR036875">
    <property type="entry name" value="Znf_CCHC_sf"/>
</dbReference>
<keyword evidence="4" id="KW-1185">Reference proteome</keyword>
<dbReference type="InterPro" id="IPR005135">
    <property type="entry name" value="Endo/exonuclease/phosphatase"/>
</dbReference>
<dbReference type="SMART" id="SM00343">
    <property type="entry name" value="ZnF_C2HC"/>
    <property type="match status" value="2"/>
</dbReference>
<dbReference type="InterPro" id="IPR001878">
    <property type="entry name" value="Znf_CCHC"/>
</dbReference>
<keyword evidence="1" id="KW-0175">Coiled coil</keyword>
<sequence length="677" mass="77709">MTSVVNDFALKAIKAASCCLVFFEQKNRVNADKLVESIKEALNADEFESILQVGQFRSTKIWSIHFKGNDKYVSASNKKFKFDNNMYQLIPANEFDKKNEKNTENNEFIMTAFYRIHWLPLDVPDNEIEEFFNCNLSYVDVDEIKHEKLKLFENINNGVVKIKVKYNVSLHNAVLDFAGLHKISNCQALVQLCGMPPKCLGCKKFGHIRKECSKCSSCKNFGHTSRECSFANRTRVMPEQSENDQEDIVGEDEMQFTETTDPRASTVVTVSAIESSQNFEKLESYSAQPCNSSNVLRDEGDNEYLSDLELNDPLAQRGSVFPLLNHLTTEYFKMPPTVEVKKEVMSEEEKEKKVKAAKASKKAYQKRKEKIQEEALVKYVDEQIQRDNKSSKEKIISVFEAMNLQARREVLRKFYVSLKHHYKGKPLAQNLAQRQKKNNYSLSIIQWNCFKLTRDRIIELSVFLKEFQPDIMSIQEVKLTEEQVNTFIRFSGYFAHFNPRQVNPTHGGGVLILVNNKINCFKISEFDLDIDHIGIKIDSKGIFFNLVSLYVPSNTLKKDLIKSYCELGEDLIILGDLNAKTPVVGCRSLDANGRVLEEIIDSELDLCVLNEPSKPTYFRYNNNLKKVDYSELLDLFLCTKSLANKMTSIEILTDSKMGSDHAPVMCTFGFKKDFRQS</sequence>
<dbReference type="Gene3D" id="4.10.60.10">
    <property type="entry name" value="Zinc finger, CCHC-type"/>
    <property type="match status" value="1"/>
</dbReference>
<dbReference type="PANTHER" id="PTHR33273">
    <property type="entry name" value="DOMAIN-CONTAINING PROTEIN, PUTATIVE-RELATED"/>
    <property type="match status" value="1"/>
</dbReference>
<dbReference type="OrthoDB" id="6489982at2759"/>
<feature type="coiled-coil region" evidence="1">
    <location>
        <begin position="347"/>
        <end position="374"/>
    </location>
</feature>
<reference evidence="3 4" key="1">
    <citation type="journal article" date="2018" name="Sci. Rep.">
        <title>Genomic signatures of local adaptation to the degree of environmental predictability in rotifers.</title>
        <authorList>
            <person name="Franch-Gras L."/>
            <person name="Hahn C."/>
            <person name="Garcia-Roger E.M."/>
            <person name="Carmona M.J."/>
            <person name="Serra M."/>
            <person name="Gomez A."/>
        </authorList>
    </citation>
    <scope>NUCLEOTIDE SEQUENCE [LARGE SCALE GENOMIC DNA]</scope>
    <source>
        <strain evidence="3">HYR1</strain>
    </source>
</reference>
<dbReference type="InterPro" id="IPR020847">
    <property type="entry name" value="AP_endonuclease_F1_BS"/>
</dbReference>